<dbReference type="InterPro" id="IPR047900">
    <property type="entry name" value="Choice_anch_G"/>
</dbReference>
<sequence length="1126" mass="109519">MADTQATESESAAHGHGIFVEGLGLGVAESAIANSEYPTSTGPIEAPISVELLESLNLNLGELQLPLIKKPGQDTGLLHLGELGALESYATSPNRTESTASSGILGNGGALDLSPSPSESGPAEINLSDLLSQVLSEDLIREVLKDAKITTGAVGSTITEKQGVLDSKYTVADLKANIDSPLVGGLVTDVNSVLETAIEPISGLVSSGGAVEKLVAGVVDAIDAIDVPLVAQTDAKLTSLSLDTEPLLTSVRTQLLSEPLTSTDGSVSVDLDAGTIDVNLAQLVLDVEGKENLNSLDENTKVLSGAVVNRILAGVTDALIGDGPNSLISKVISIATEGIYDLKLDIELAASIKVLGVIELADAPLTVSGTLGGFLGQQNHDAPKIDTSGIEIAGIPVGQIVQPIANLLGDLVSSIGQALTPVVNDVVGGLQPNLTTALEPIVNRLLDDALTPVLTNLLQITINEKPDESDLGADGSTVRALAIDVLPNSLNVGVDLGSSSVKAADTEAAVTISSPTADQKFTNGDPVAVSGKGEPGKTITVTVDGDAGTAKSVVVDANGDWSTSFEGLESGAHTVVATDGDADAESTAEVSFEVQDAAGADSDGADASVDAVSAADANADAQADAVSAADANADAQADAVSAADANADAQADAVSAADANADAQADAASAADAETGADSAGADSSVEANVDGNVDAEAGAEADAASAADAEAGADTAGADANADAQADAASAADAEAGADTAGADANADAQADAASAADAEAGADTAGADANADAQADAASAADAEADADTAGADANADAQTDAASAADANADAEAGADTAGAQADAASAADANADAEAGADTAGAQADAVSAADANADAQADAASAADAETGADSAGADANADAQADAASAADANADANADSAGADAQADAASAADANSDAQSEADGDTDGNYEPVGITSPKENSEVEGPSIVISGVSDPNAKVTVTVARVSEGAAATAALTDPQQQIDADDQGNWSVTVAGVEAGKYTAHAADGRTEDTTTFVVYDPSAESDSDSSATEGGSDSSATEGGSDSSATEGASDSSSTEANASADGKDNGSSSKHDSDGKKDELADTGANGVLIAAGAALMLALAGAGILFARRKKA</sequence>
<feature type="compositionally biased region" description="Basic and acidic residues" evidence="5">
    <location>
        <begin position="1074"/>
        <end position="1093"/>
    </location>
</feature>
<keyword evidence="4" id="KW-0572">Peptidoglycan-anchor</keyword>
<feature type="domain" description="Gram-positive cocci surface proteins LPxTG" evidence="7">
    <location>
        <begin position="1093"/>
        <end position="1126"/>
    </location>
</feature>
<dbReference type="RefSeq" id="WP_161447342.1">
    <property type="nucleotide sequence ID" value="NZ_WYDN01000002.1"/>
</dbReference>
<dbReference type="Gene3D" id="2.60.40.10">
    <property type="entry name" value="Immunoglobulins"/>
    <property type="match status" value="2"/>
</dbReference>
<dbReference type="Proteomes" id="UP000477543">
    <property type="component" value="Unassembled WGS sequence"/>
</dbReference>
<dbReference type="GO" id="GO:0005975">
    <property type="term" value="P:carbohydrate metabolic process"/>
    <property type="evidence" value="ECO:0007669"/>
    <property type="project" value="UniProtKB-ARBA"/>
</dbReference>
<feature type="region of interest" description="Disordered" evidence="5">
    <location>
        <begin position="699"/>
        <end position="825"/>
    </location>
</feature>
<evidence type="ECO:0000256" key="4">
    <source>
        <dbReference type="ARBA" id="ARBA00023088"/>
    </source>
</evidence>
<evidence type="ECO:0000256" key="1">
    <source>
        <dbReference type="ARBA" id="ARBA00022512"/>
    </source>
</evidence>
<keyword evidence="3" id="KW-0732">Signal</keyword>
<keyword evidence="6" id="KW-0812">Transmembrane</keyword>
<protein>
    <submittedName>
        <fullName evidence="8">Choice-of-anchor G family protein</fullName>
    </submittedName>
</protein>
<keyword evidence="2" id="KW-0964">Secreted</keyword>
<dbReference type="InterPro" id="IPR013783">
    <property type="entry name" value="Ig-like_fold"/>
</dbReference>
<evidence type="ECO:0000256" key="6">
    <source>
        <dbReference type="SAM" id="Phobius"/>
    </source>
</evidence>
<proteinExistence type="predicted"/>
<keyword evidence="6" id="KW-0472">Membrane</keyword>
<feature type="compositionally biased region" description="Polar residues" evidence="5">
    <location>
        <begin position="91"/>
        <end position="104"/>
    </location>
</feature>
<feature type="region of interest" description="Disordered" evidence="5">
    <location>
        <begin position="665"/>
        <end position="686"/>
    </location>
</feature>
<feature type="compositionally biased region" description="Low complexity" evidence="5">
    <location>
        <begin position="862"/>
        <end position="923"/>
    </location>
</feature>
<dbReference type="NCBIfam" id="TIGR01167">
    <property type="entry name" value="LPXTG_anchor"/>
    <property type="match status" value="1"/>
</dbReference>
<evidence type="ECO:0000259" key="7">
    <source>
        <dbReference type="PROSITE" id="PS50847"/>
    </source>
</evidence>
<feature type="region of interest" description="Disordered" evidence="5">
    <location>
        <begin position="862"/>
        <end position="948"/>
    </location>
</feature>
<evidence type="ECO:0000256" key="3">
    <source>
        <dbReference type="ARBA" id="ARBA00022729"/>
    </source>
</evidence>
<dbReference type="InterPro" id="IPR019931">
    <property type="entry name" value="LPXTG_anchor"/>
</dbReference>
<gene>
    <name evidence="8" type="ORF">GT020_03480</name>
</gene>
<keyword evidence="1" id="KW-0134">Cell wall</keyword>
<name>A0A6L9G3Q1_9MICC</name>
<dbReference type="AlphaFoldDB" id="A0A6L9G3Q1"/>
<reference evidence="8 9" key="1">
    <citation type="submission" date="2020-01" db="EMBL/GenBank/DDBJ databases">
        <title>Glutamicibacter soli M275.</title>
        <authorList>
            <person name="Meng X."/>
        </authorList>
    </citation>
    <scope>NUCLEOTIDE SEQUENCE [LARGE SCALE GENOMIC DNA]</scope>
    <source>
        <strain evidence="8 9">M275</strain>
    </source>
</reference>
<evidence type="ECO:0000313" key="8">
    <source>
        <dbReference type="EMBL" id="NAZ15130.1"/>
    </source>
</evidence>
<comment type="caution">
    <text evidence="8">The sequence shown here is derived from an EMBL/GenBank/DDBJ whole genome shotgun (WGS) entry which is preliminary data.</text>
</comment>
<dbReference type="EMBL" id="WYDN01000002">
    <property type="protein sequence ID" value="NAZ15130.1"/>
    <property type="molecule type" value="Genomic_DNA"/>
</dbReference>
<dbReference type="PROSITE" id="PS50847">
    <property type="entry name" value="GRAM_POS_ANCHORING"/>
    <property type="match status" value="1"/>
</dbReference>
<accession>A0A6L9G3Q1</accession>
<keyword evidence="6" id="KW-1133">Transmembrane helix</keyword>
<feature type="region of interest" description="Disordered" evidence="5">
    <location>
        <begin position="1028"/>
        <end position="1094"/>
    </location>
</feature>
<feature type="compositionally biased region" description="Low complexity" evidence="5">
    <location>
        <begin position="1030"/>
        <end position="1069"/>
    </location>
</feature>
<evidence type="ECO:0000256" key="2">
    <source>
        <dbReference type="ARBA" id="ARBA00022525"/>
    </source>
</evidence>
<evidence type="ECO:0000256" key="5">
    <source>
        <dbReference type="SAM" id="MobiDB-lite"/>
    </source>
</evidence>
<evidence type="ECO:0000313" key="9">
    <source>
        <dbReference type="Proteomes" id="UP000477543"/>
    </source>
</evidence>
<dbReference type="NCBIfam" id="NF033766">
    <property type="entry name" value="choice_anch_G"/>
    <property type="match status" value="1"/>
</dbReference>
<feature type="region of interest" description="Disordered" evidence="5">
    <location>
        <begin position="91"/>
        <end position="122"/>
    </location>
</feature>
<organism evidence="8 9">
    <name type="scientific">Glutamicibacter soli</name>
    <dbReference type="NCBI Taxonomy" id="453836"/>
    <lineage>
        <taxon>Bacteria</taxon>
        <taxon>Bacillati</taxon>
        <taxon>Actinomycetota</taxon>
        <taxon>Actinomycetes</taxon>
        <taxon>Micrococcales</taxon>
        <taxon>Micrococcaceae</taxon>
        <taxon>Glutamicibacter</taxon>
    </lineage>
</organism>
<feature type="transmembrane region" description="Helical" evidence="6">
    <location>
        <begin position="1100"/>
        <end position="1121"/>
    </location>
</feature>